<keyword evidence="2" id="KW-1185">Reference proteome</keyword>
<reference evidence="1 2" key="1">
    <citation type="submission" date="2019-10" db="EMBL/GenBank/DDBJ databases">
        <title>Genomic and transcriptomic insights into the perfect genentic adaptation of a filamentous nitrogen-fixing cyanobacterium to rice fields.</title>
        <authorList>
            <person name="Chen Z."/>
        </authorList>
    </citation>
    <scope>NUCLEOTIDE SEQUENCE [LARGE SCALE GENOMIC DNA]</scope>
    <source>
        <strain evidence="1">CCNUC1</strain>
    </source>
</reference>
<name>A0A5P8W6U5_9NOSO</name>
<evidence type="ECO:0000313" key="2">
    <source>
        <dbReference type="Proteomes" id="UP000326678"/>
    </source>
</evidence>
<gene>
    <name evidence="1" type="ORF">GXM_05862</name>
</gene>
<evidence type="ECO:0000313" key="1">
    <source>
        <dbReference type="EMBL" id="QFS48370.1"/>
    </source>
</evidence>
<proteinExistence type="predicted"/>
<sequence length="38" mass="4322">MLIRQYGLVKARDAINRRQDKGLISTNFGLVKAYLGEI</sequence>
<organism evidence="1 2">
    <name type="scientific">Nostoc sphaeroides CCNUC1</name>
    <dbReference type="NCBI Taxonomy" id="2653204"/>
    <lineage>
        <taxon>Bacteria</taxon>
        <taxon>Bacillati</taxon>
        <taxon>Cyanobacteriota</taxon>
        <taxon>Cyanophyceae</taxon>
        <taxon>Nostocales</taxon>
        <taxon>Nostocaceae</taxon>
        <taxon>Nostoc</taxon>
    </lineage>
</organism>
<protein>
    <submittedName>
        <fullName evidence="1">Uncharacterized protein</fullName>
    </submittedName>
</protein>
<accession>A0A5P8W6U5</accession>
<dbReference type="Proteomes" id="UP000326678">
    <property type="component" value="Chromosome Gxm1"/>
</dbReference>
<dbReference type="KEGG" id="nsh:GXM_05862"/>
<dbReference type="EMBL" id="CP045226">
    <property type="protein sequence ID" value="QFS48370.1"/>
    <property type="molecule type" value="Genomic_DNA"/>
</dbReference>
<dbReference type="AlphaFoldDB" id="A0A5P8W6U5"/>